<dbReference type="EMBL" id="BNCD01000015">
    <property type="protein sequence ID" value="GHH84315.1"/>
    <property type="molecule type" value="Genomic_DNA"/>
</dbReference>
<reference evidence="2" key="2">
    <citation type="submission" date="2020-09" db="EMBL/GenBank/DDBJ databases">
        <authorList>
            <person name="Sun Q."/>
            <person name="Ohkuma M."/>
        </authorList>
    </citation>
    <scope>NUCLEOTIDE SEQUENCE</scope>
    <source>
        <strain evidence="2">JCM 5069</strain>
    </source>
</reference>
<reference evidence="2" key="1">
    <citation type="journal article" date="2014" name="Int. J. Syst. Evol. Microbiol.">
        <title>Complete genome sequence of Corynebacterium casei LMG S-19264T (=DSM 44701T), isolated from a smear-ripened cheese.</title>
        <authorList>
            <consortium name="US DOE Joint Genome Institute (JGI-PGF)"/>
            <person name="Walter F."/>
            <person name="Albersmeier A."/>
            <person name="Kalinowski J."/>
            <person name="Ruckert C."/>
        </authorList>
    </citation>
    <scope>NUCLEOTIDE SEQUENCE</scope>
    <source>
        <strain evidence="2">JCM 5069</strain>
    </source>
</reference>
<name>A0A919GHY8_9ACTN</name>
<organism evidence="2 3">
    <name type="scientific">Streptomyces sulfonofaciens</name>
    <dbReference type="NCBI Taxonomy" id="68272"/>
    <lineage>
        <taxon>Bacteria</taxon>
        <taxon>Bacillati</taxon>
        <taxon>Actinomycetota</taxon>
        <taxon>Actinomycetes</taxon>
        <taxon>Kitasatosporales</taxon>
        <taxon>Streptomycetaceae</taxon>
        <taxon>Streptomyces</taxon>
    </lineage>
</organism>
<sequence length="162" mass="17219">MARLPGGFVARYGSGRGPLAARGSGPVIGYRSAVAARAGPPRRYRGAPGPEKAPAARERDPAARERSRTPRGVEAQVKAWPRSVTEARAAGVTGLREPGMREAPAGAGAGRGLKVRPWKKRLRPRNERRPGPGRRSALLGRRLRRDQTATAPVLAGGDALRL</sequence>
<feature type="compositionally biased region" description="Basic and acidic residues" evidence="1">
    <location>
        <begin position="54"/>
        <end position="68"/>
    </location>
</feature>
<proteinExistence type="predicted"/>
<protein>
    <submittedName>
        <fullName evidence="2">Uncharacterized protein</fullName>
    </submittedName>
</protein>
<comment type="caution">
    <text evidence="2">The sequence shown here is derived from an EMBL/GenBank/DDBJ whole genome shotgun (WGS) entry which is preliminary data.</text>
</comment>
<dbReference type="AlphaFoldDB" id="A0A919GHY8"/>
<feature type="compositionally biased region" description="Basic residues" evidence="1">
    <location>
        <begin position="113"/>
        <end position="123"/>
    </location>
</feature>
<feature type="region of interest" description="Disordered" evidence="1">
    <location>
        <begin position="1"/>
        <end position="162"/>
    </location>
</feature>
<accession>A0A919GHY8</accession>
<keyword evidence="3" id="KW-1185">Reference proteome</keyword>
<evidence type="ECO:0000313" key="3">
    <source>
        <dbReference type="Proteomes" id="UP000603708"/>
    </source>
</evidence>
<gene>
    <name evidence="2" type="ORF">GCM10018793_48380</name>
</gene>
<dbReference type="Proteomes" id="UP000603708">
    <property type="component" value="Unassembled WGS sequence"/>
</dbReference>
<evidence type="ECO:0000313" key="2">
    <source>
        <dbReference type="EMBL" id="GHH84315.1"/>
    </source>
</evidence>
<evidence type="ECO:0000256" key="1">
    <source>
        <dbReference type="SAM" id="MobiDB-lite"/>
    </source>
</evidence>